<dbReference type="AlphaFoldDB" id="A0A942DXG3"/>
<evidence type="ECO:0000313" key="2">
    <source>
        <dbReference type="Proteomes" id="UP000680348"/>
    </source>
</evidence>
<accession>A0A942DXG3</accession>
<evidence type="ECO:0000313" key="1">
    <source>
        <dbReference type="EMBL" id="MBS3648802.1"/>
    </source>
</evidence>
<reference evidence="1" key="1">
    <citation type="submission" date="2021-04" db="EMBL/GenBank/DDBJ databases">
        <title>Pseudaminobacter soli sp. nov., isolated from paddy soil contaminated by heavy metals.</title>
        <authorList>
            <person name="Zhang K."/>
        </authorList>
    </citation>
    <scope>NUCLEOTIDE SEQUENCE</scope>
    <source>
        <strain evidence="1">19-2017</strain>
    </source>
</reference>
<name>A0A942DXG3_9HYPH</name>
<sequence length="174" mass="19453">MTLTLKRPRPTFAQVFATTAHPDVLHWISKSEARIGPDAYKEFVGSLPSEHTQFLHLLEVSLRQGQGNLDGFRVASDLKSYLDWPVDSELVKIIDDAVDMTQRKNLRLATIAWVMETGTRFHAKPSEEVQYRGETFSGTRSGRVVEVDRVIASGTVADANDQRWTVLGENLVAA</sequence>
<dbReference type="RefSeq" id="WP_188254365.1">
    <property type="nucleotide sequence ID" value="NZ_JABVCF010000004.1"/>
</dbReference>
<dbReference type="EMBL" id="JAGWCR010000004">
    <property type="protein sequence ID" value="MBS3648802.1"/>
    <property type="molecule type" value="Genomic_DNA"/>
</dbReference>
<comment type="caution">
    <text evidence="1">The sequence shown here is derived from an EMBL/GenBank/DDBJ whole genome shotgun (WGS) entry which is preliminary data.</text>
</comment>
<organism evidence="1 2">
    <name type="scientific">Pseudaminobacter soli</name>
    <name type="common">ex Zhang et al. 2022</name>
    <dbReference type="NCBI Taxonomy" id="2831468"/>
    <lineage>
        <taxon>Bacteria</taxon>
        <taxon>Pseudomonadati</taxon>
        <taxon>Pseudomonadota</taxon>
        <taxon>Alphaproteobacteria</taxon>
        <taxon>Hyphomicrobiales</taxon>
        <taxon>Phyllobacteriaceae</taxon>
        <taxon>Pseudaminobacter</taxon>
    </lineage>
</organism>
<dbReference type="Proteomes" id="UP000680348">
    <property type="component" value="Unassembled WGS sequence"/>
</dbReference>
<protein>
    <submittedName>
        <fullName evidence="1">Uncharacterized protein</fullName>
    </submittedName>
</protein>
<proteinExistence type="predicted"/>
<keyword evidence="2" id="KW-1185">Reference proteome</keyword>
<gene>
    <name evidence="1" type="ORF">KEU06_09310</name>
</gene>